<sequence length="293" mass="32835">MRVVIIPAFILLLIVGCSQNTGEIVYSGLFEATEINLSSPESGKLVSFPYEEGDILNSGQVVGQLDKDRFEIEKSGYMISIQELDVQKIQSEAMVSLTKVTLEGAEREYNRLKNLYAKKSATEQQLDNAKTARDQASAQLKANEAALKILKYKKELFEKNIQLVEKRITDCTIISPINGTMIKKYFEETEVVPGGAPIGKIADLTTMKLMIYIAQEDLGRIKIGDKLPIRVDSYPEKRSNGSVAWISDKSEFTPKNVQTREARSEMVFAVKLLVENTDNIFKIGMPAEVLWKN</sequence>
<feature type="domain" description="YbhG-like alpha-helical hairpin" evidence="4">
    <location>
        <begin position="89"/>
        <end position="150"/>
    </location>
</feature>
<keyword evidence="2 3" id="KW-0175">Coiled coil</keyword>
<dbReference type="Pfam" id="PF25881">
    <property type="entry name" value="HH_YBHG"/>
    <property type="match status" value="1"/>
</dbReference>
<dbReference type="EMBL" id="MGDD01000296">
    <property type="protein sequence ID" value="OGL42976.1"/>
    <property type="molecule type" value="Genomic_DNA"/>
</dbReference>
<feature type="coiled-coil region" evidence="3">
    <location>
        <begin position="102"/>
        <end position="146"/>
    </location>
</feature>
<dbReference type="PANTHER" id="PTHR32347:SF23">
    <property type="entry name" value="BLL5650 PROTEIN"/>
    <property type="match status" value="1"/>
</dbReference>
<reference evidence="5 6" key="1">
    <citation type="journal article" date="2016" name="Nat. Commun.">
        <title>Thousands of microbial genomes shed light on interconnected biogeochemical processes in an aquifer system.</title>
        <authorList>
            <person name="Anantharaman K."/>
            <person name="Brown C.T."/>
            <person name="Hug L.A."/>
            <person name="Sharon I."/>
            <person name="Castelle C.J."/>
            <person name="Probst A.J."/>
            <person name="Thomas B.C."/>
            <person name="Singh A."/>
            <person name="Wilkins M.J."/>
            <person name="Karaoz U."/>
            <person name="Brodie E.L."/>
            <person name="Williams K.H."/>
            <person name="Hubbard S.S."/>
            <person name="Banfield J.F."/>
        </authorList>
    </citation>
    <scope>NUCLEOTIDE SEQUENCE [LARGE SCALE GENOMIC DNA]</scope>
</reference>
<evidence type="ECO:0000259" key="4">
    <source>
        <dbReference type="Pfam" id="PF25881"/>
    </source>
</evidence>
<name>A0A1F7RN53_9BACT</name>
<evidence type="ECO:0000256" key="3">
    <source>
        <dbReference type="SAM" id="Coils"/>
    </source>
</evidence>
<dbReference type="Gene3D" id="2.40.30.170">
    <property type="match status" value="1"/>
</dbReference>
<organism evidence="5 6">
    <name type="scientific">Candidatus Schekmanbacteria bacterium RBG_13_48_7</name>
    <dbReference type="NCBI Taxonomy" id="1817878"/>
    <lineage>
        <taxon>Bacteria</taxon>
        <taxon>Candidatus Schekmaniibacteriota</taxon>
    </lineage>
</organism>
<dbReference type="Gene3D" id="1.10.287.470">
    <property type="entry name" value="Helix hairpin bin"/>
    <property type="match status" value="1"/>
</dbReference>
<accession>A0A1F7RN53</accession>
<evidence type="ECO:0000256" key="2">
    <source>
        <dbReference type="ARBA" id="ARBA00023054"/>
    </source>
</evidence>
<gene>
    <name evidence="5" type="ORF">A2161_04625</name>
</gene>
<dbReference type="AlphaFoldDB" id="A0A1F7RN53"/>
<dbReference type="Proteomes" id="UP000179266">
    <property type="component" value="Unassembled WGS sequence"/>
</dbReference>
<dbReference type="PANTHER" id="PTHR32347">
    <property type="entry name" value="EFFLUX SYSTEM COMPONENT YKNX-RELATED"/>
    <property type="match status" value="1"/>
</dbReference>
<dbReference type="SUPFAM" id="SSF111369">
    <property type="entry name" value="HlyD-like secretion proteins"/>
    <property type="match status" value="1"/>
</dbReference>
<dbReference type="GO" id="GO:0030313">
    <property type="term" value="C:cell envelope"/>
    <property type="evidence" value="ECO:0007669"/>
    <property type="project" value="UniProtKB-SubCell"/>
</dbReference>
<comment type="subcellular location">
    <subcellularLocation>
        <location evidence="1">Cell envelope</location>
    </subcellularLocation>
</comment>
<dbReference type="InterPro" id="IPR059052">
    <property type="entry name" value="HH_YbhG-like"/>
</dbReference>
<evidence type="ECO:0000313" key="6">
    <source>
        <dbReference type="Proteomes" id="UP000179266"/>
    </source>
</evidence>
<evidence type="ECO:0000256" key="1">
    <source>
        <dbReference type="ARBA" id="ARBA00004196"/>
    </source>
</evidence>
<protein>
    <recommendedName>
        <fullName evidence="4">YbhG-like alpha-helical hairpin domain-containing protein</fullName>
    </recommendedName>
</protein>
<proteinExistence type="predicted"/>
<evidence type="ECO:0000313" key="5">
    <source>
        <dbReference type="EMBL" id="OGL42976.1"/>
    </source>
</evidence>
<dbReference type="PROSITE" id="PS51257">
    <property type="entry name" value="PROKAR_LIPOPROTEIN"/>
    <property type="match status" value="1"/>
</dbReference>
<dbReference type="InterPro" id="IPR050465">
    <property type="entry name" value="UPF0194_transport"/>
</dbReference>
<comment type="caution">
    <text evidence="5">The sequence shown here is derived from an EMBL/GenBank/DDBJ whole genome shotgun (WGS) entry which is preliminary data.</text>
</comment>